<feature type="region of interest" description="Disordered" evidence="1">
    <location>
        <begin position="177"/>
        <end position="204"/>
    </location>
</feature>
<gene>
    <name evidence="2" type="ORF">Vretifemale_15034</name>
</gene>
<protein>
    <submittedName>
        <fullName evidence="2">Uncharacterized protein</fullName>
    </submittedName>
</protein>
<sequence>MAGSANTSECCPSYQLRQYHSLSAITNELKALHVRIIVAAKVGVPQHVLPRRPRKLEGHHQHRAAQVAHAIGKYRPQLRAQATSAAVGASTPLHAYRPALANSATWCPPRTSDGEIRDREASSCSSKSENVSGAGESRDAKLPEGLSTDVDMGWVSMVTVTMPRFYRLYRAVPKIPPEKRQGNAANGGLYSSMDHGRDSNGARSSEYSEDLCRVLIDIRRHLAQNPAGDIAQRLLESCPYARCETTASRPFTLQTIYTGVADNDLAGVPGRAAVLIGLHGALAMVEGIGEDPCSPENSPKENDRSSRSSSCSGMVQCHSEREAHLRSAMVLADALLQHRGAGTLTLPEMRCFVTIITQMQPSVMLHLTGAAATSRAVATTSLELLLALARTLAAWPMFGTAEFEKKHWELSRVLLLQHQAGIKAAMVEAEDLHTQRPLRFIDLYVRGFYTSITSNEVPSLDPKSARPSSGPSLGCTATSGDGSRGCPGGGRLEGTRGDPHWIAEHMMKLFLRRCGSPGGGRGLPLRLSSAMHEEERTELTRMLLAAAMDGCRHSLVAVGGSTMKTVLTSIAALGCFRENSAKMVAAFIDTAAMAALAMDKARDGIRQGPLADNASSEPSAAFSLQIYEAAANGLKRATSCSSGSSNGSGSSRSSSTWRSGSINNSNGSSAGGIPYADGPSPSGVLGEGLLGLRLMTSAQLVVQHCPEAALFARKSETTMETGAPHNGDQPVGPSDCKQQQLDPFWLPKGVPSVAAVTLLPLPAALSHHISLASTPQNNRIISARVRGDTKEQHRSDVSGLAQWLRRYHALSMMALTDGGVERMVLLAAQVSLELLREGIDVVMVPELYQLPEQIHLRDIQDFINLSIIDHPHHGMWGRSRDSGLHPSSTATATTNAGSCAIAQAAAGSSSAHGNLHGDLLQKPEQCVRLYPNWQSQRRLALNGVMSTLLDLRGSSVDYVKFIDVHGRSEQPMGTECESTEAAAQKGPALVWNELRDAVEKRRSWLSGNSRPVWLKLTLMAFEVGHGGELGKPLPLQVDSPFRHFRDWRDNLVGADANAC</sequence>
<dbReference type="OrthoDB" id="540482at2759"/>
<organism evidence="2 3">
    <name type="scientific">Volvox reticuliferus</name>
    <dbReference type="NCBI Taxonomy" id="1737510"/>
    <lineage>
        <taxon>Eukaryota</taxon>
        <taxon>Viridiplantae</taxon>
        <taxon>Chlorophyta</taxon>
        <taxon>core chlorophytes</taxon>
        <taxon>Chlorophyceae</taxon>
        <taxon>CS clade</taxon>
        <taxon>Chlamydomonadales</taxon>
        <taxon>Volvocaceae</taxon>
        <taxon>Volvox</taxon>
    </lineage>
</organism>
<feature type="compositionally biased region" description="Low complexity" evidence="1">
    <location>
        <begin position="639"/>
        <end position="663"/>
    </location>
</feature>
<evidence type="ECO:0000313" key="3">
    <source>
        <dbReference type="Proteomes" id="UP000747110"/>
    </source>
</evidence>
<feature type="compositionally biased region" description="Gly residues" evidence="1">
    <location>
        <begin position="482"/>
        <end position="492"/>
    </location>
</feature>
<proteinExistence type="predicted"/>
<feature type="compositionally biased region" description="Polar residues" evidence="1">
    <location>
        <begin position="466"/>
        <end position="479"/>
    </location>
</feature>
<feature type="compositionally biased region" description="Basic and acidic residues" evidence="1">
    <location>
        <begin position="112"/>
        <end position="121"/>
    </location>
</feature>
<dbReference type="AlphaFoldDB" id="A0A8J4CQ86"/>
<evidence type="ECO:0000313" key="2">
    <source>
        <dbReference type="EMBL" id="GIL86830.1"/>
    </source>
</evidence>
<evidence type="ECO:0000256" key="1">
    <source>
        <dbReference type="SAM" id="MobiDB-lite"/>
    </source>
</evidence>
<feature type="region of interest" description="Disordered" evidence="1">
    <location>
        <begin position="107"/>
        <end position="146"/>
    </location>
</feature>
<dbReference type="Proteomes" id="UP000747110">
    <property type="component" value="Unassembled WGS sequence"/>
</dbReference>
<keyword evidence="3" id="KW-1185">Reference proteome</keyword>
<feature type="compositionally biased region" description="Polar residues" evidence="1">
    <location>
        <begin position="122"/>
        <end position="131"/>
    </location>
</feature>
<accession>A0A8J4CQ86</accession>
<feature type="region of interest" description="Disordered" evidence="1">
    <location>
        <begin position="457"/>
        <end position="497"/>
    </location>
</feature>
<name>A0A8J4CQ86_9CHLO</name>
<feature type="region of interest" description="Disordered" evidence="1">
    <location>
        <begin position="638"/>
        <end position="663"/>
    </location>
</feature>
<reference evidence="2" key="1">
    <citation type="journal article" date="2021" name="Proc. Natl. Acad. Sci. U.S.A.">
        <title>Three genomes in the algal genus Volvox reveal the fate of a haploid sex-determining region after a transition to homothallism.</title>
        <authorList>
            <person name="Yamamoto K."/>
            <person name="Hamaji T."/>
            <person name="Kawai-Toyooka H."/>
            <person name="Matsuzaki R."/>
            <person name="Takahashi F."/>
            <person name="Nishimura Y."/>
            <person name="Kawachi M."/>
            <person name="Noguchi H."/>
            <person name="Minakuchi Y."/>
            <person name="Umen J.G."/>
            <person name="Toyoda A."/>
            <person name="Nozaki H."/>
        </authorList>
    </citation>
    <scope>NUCLEOTIDE SEQUENCE</scope>
    <source>
        <strain evidence="2">NIES-3786</strain>
    </source>
</reference>
<dbReference type="EMBL" id="BNCP01000037">
    <property type="protein sequence ID" value="GIL86830.1"/>
    <property type="molecule type" value="Genomic_DNA"/>
</dbReference>
<comment type="caution">
    <text evidence="2">The sequence shown here is derived from an EMBL/GenBank/DDBJ whole genome shotgun (WGS) entry which is preliminary data.</text>
</comment>
<feature type="region of interest" description="Disordered" evidence="1">
    <location>
        <begin position="290"/>
        <end position="313"/>
    </location>
</feature>